<dbReference type="InterPro" id="IPR003395">
    <property type="entry name" value="RecF/RecN/SMC_N"/>
</dbReference>
<comment type="domain">
    <text evidence="6">Contains large globular domains required for ATP hydrolysis at each terminus and a third globular domain forming a flexible hinge near the middle of the molecule. These domains are separated by coiled-coil structures.</text>
</comment>
<comment type="caution">
    <text evidence="9">The sequence shown here is derived from an EMBL/GenBank/DDBJ whole genome shotgun (WGS) entry which is preliminary data.</text>
</comment>
<gene>
    <name evidence="6 9" type="primary">smc</name>
    <name evidence="9" type="ORF">ACFQ1Z_03795</name>
</gene>
<evidence type="ECO:0000256" key="5">
    <source>
        <dbReference type="ARBA" id="ARBA00023125"/>
    </source>
</evidence>
<keyword evidence="5 6" id="KW-0238">DNA-binding</keyword>
<sequence>MRLTHLKLAGFKSFVDPTTIHLHGQRVGVVGPNGCGKSNVMESVRWVLGESSAREMRADAMDAVIFNGSGNRKPISRASVELVFDNSLGGASGEWNQYAEISVKRVIERDKGSTYYINNTAVRRRDVADLFLGTGLGGRAYAIIGQNTISRIVEARPEELRVFLEEAAGISKYKERRRETELRLRDTRENLERVEDISREMNKQIIKLEAQAVVTQKFHALQEAHKLAEAQWWWLRKRDAVLEHEAASQAVEQAVNALEAQMANLRSNELQLEQSRQQHQQASGQLNTAQAAFYEANSQVSNLGLQVKQSEEARDRLLQEQQQLQRQMEHRAQQQQQLNTQLNDKTAALAAAEGSVAQHALSLQGMQHDLPAQATQLQAIQQTANQAQQAVQQSRQQMQLEQNNVNFIQRNLAEVGQRLQHLQHELGQWALPDTQALGELQQQLATQQSDLQHEEQQLAQFRADENTQQQALQQARQDWQQAQRALHQLEAEIQSLQKLQQSMKQDQQLGPWLQKNGLQSAPRLWQAIQVDAEWQSALENLLGNKLNALLPQNLPDWSQLPHPQAALAIAKAGSGAETQAAQWQGLPSLFSLLTIKQPEIAAALQHWLAGVYVLDDIQQLAQYQPQLSAGMSLLTKNGDVYQRYSAVFYGRQNQMQGVLERQQQLDQLQSGLSQAQQAVTATQQQAQTLESALQNTRQLQQQTHVRIKQLTTGTHDTQMQISRLQQAHDNAVRRQAGLQQEITQAESRQSALNAESVAALASIASQQAQFAALEQAARESQAQKQQAEQAYFNLRDSVQQAEKAHQSQVFEHTLLNNAVKDLQQRLTHNEQESQNLQHKLLETEQTLAISNMETLKANLAHALTQQHECEQALAQARNLLAEQENALQTQERSRMQVEQQLHPLRDAVEQRRLKQQECRLQVEQCQAALADTGLDDAMLQQGLSLDSKVQVLAQTTQKLQAQMQQLGPVNMAAIEELAVEKERKGYLDSQLKDLLTASETLEEAIQKIDRETRGKLRATFEEANRNFGELFQTLFNGGQAKLELLGDEILDTGVQVFAQPPGKKNTTIQLLSGGEKALTAMALVFALFRLNPAPFCLMDEVDAPLDDSNTERFCQLVRVMSEKTQFLFVSHNKITMEMSQQLIGVTMQESGVSRIVDVDIDEAIRMHAA</sequence>
<dbReference type="HAMAP" id="MF_01894">
    <property type="entry name" value="Smc_prok"/>
    <property type="match status" value="1"/>
</dbReference>
<dbReference type="InterPro" id="IPR027417">
    <property type="entry name" value="P-loop_NTPase"/>
</dbReference>
<dbReference type="SUPFAM" id="SSF52540">
    <property type="entry name" value="P-loop containing nucleoside triphosphate hydrolases"/>
    <property type="match status" value="1"/>
</dbReference>
<dbReference type="RefSeq" id="WP_379055800.1">
    <property type="nucleotide sequence ID" value="NZ_JBHTKB010000001.1"/>
</dbReference>
<dbReference type="PIRSF" id="PIRSF005719">
    <property type="entry name" value="SMC"/>
    <property type="match status" value="1"/>
</dbReference>
<evidence type="ECO:0000313" key="10">
    <source>
        <dbReference type="Proteomes" id="UP001597128"/>
    </source>
</evidence>
<keyword evidence="3 6" id="KW-0067">ATP-binding</keyword>
<evidence type="ECO:0000259" key="8">
    <source>
        <dbReference type="Pfam" id="PF06470"/>
    </source>
</evidence>
<comment type="function">
    <text evidence="6">Required for chromosome condensation and partitioning.</text>
</comment>
<accession>A0ABW3F567</accession>
<dbReference type="InterPro" id="IPR010935">
    <property type="entry name" value="SMC_hinge"/>
</dbReference>
<feature type="coiled-coil region" evidence="6">
    <location>
        <begin position="170"/>
        <end position="211"/>
    </location>
</feature>
<dbReference type="InterPro" id="IPR024704">
    <property type="entry name" value="SMC"/>
</dbReference>
<feature type="binding site" evidence="6">
    <location>
        <begin position="32"/>
        <end position="39"/>
    </location>
    <ligand>
        <name>ATP</name>
        <dbReference type="ChEBI" id="CHEBI:30616"/>
    </ligand>
</feature>
<protein>
    <recommendedName>
        <fullName evidence="6">Chromosome partition protein Smc</fullName>
    </recommendedName>
</protein>
<evidence type="ECO:0000259" key="7">
    <source>
        <dbReference type="Pfam" id="PF02463"/>
    </source>
</evidence>
<feature type="coiled-coil region" evidence="6">
    <location>
        <begin position="241"/>
        <end position="345"/>
    </location>
</feature>
<organism evidence="9 10">
    <name type="scientific">Methylophilus luteus</name>
    <dbReference type="NCBI Taxonomy" id="640108"/>
    <lineage>
        <taxon>Bacteria</taxon>
        <taxon>Pseudomonadati</taxon>
        <taxon>Pseudomonadota</taxon>
        <taxon>Betaproteobacteria</taxon>
        <taxon>Nitrosomonadales</taxon>
        <taxon>Methylophilaceae</taxon>
        <taxon>Methylophilus</taxon>
    </lineage>
</organism>
<feature type="coiled-coil region" evidence="6">
    <location>
        <begin position="665"/>
        <end position="839"/>
    </location>
</feature>
<dbReference type="InterPro" id="IPR036277">
    <property type="entry name" value="SMC_hinge_sf"/>
</dbReference>
<comment type="similarity">
    <text evidence="6">Belongs to the SMC family.</text>
</comment>
<keyword evidence="2 6" id="KW-0547">Nucleotide-binding</keyword>
<dbReference type="Proteomes" id="UP001597128">
    <property type="component" value="Unassembled WGS sequence"/>
</dbReference>
<keyword evidence="1 6" id="KW-0963">Cytoplasm</keyword>
<dbReference type="InterPro" id="IPR011890">
    <property type="entry name" value="SMC_prok"/>
</dbReference>
<dbReference type="Gene3D" id="3.40.50.300">
    <property type="entry name" value="P-loop containing nucleotide triphosphate hydrolases"/>
    <property type="match status" value="2"/>
</dbReference>
<proteinExistence type="inferred from homology"/>
<dbReference type="CDD" id="cd03278">
    <property type="entry name" value="ABC_SMC_barmotin"/>
    <property type="match status" value="1"/>
</dbReference>
<evidence type="ECO:0000256" key="4">
    <source>
        <dbReference type="ARBA" id="ARBA00023054"/>
    </source>
</evidence>
<dbReference type="EMBL" id="JBHTKB010000001">
    <property type="protein sequence ID" value="MFD0912663.1"/>
    <property type="molecule type" value="Genomic_DNA"/>
</dbReference>
<evidence type="ECO:0000256" key="3">
    <source>
        <dbReference type="ARBA" id="ARBA00022840"/>
    </source>
</evidence>
<dbReference type="NCBIfam" id="TIGR02168">
    <property type="entry name" value="SMC_prok_B"/>
    <property type="match status" value="1"/>
</dbReference>
<dbReference type="Pfam" id="PF02463">
    <property type="entry name" value="SMC_N"/>
    <property type="match status" value="1"/>
</dbReference>
<name>A0ABW3F567_9PROT</name>
<feature type="coiled-coil region" evidence="6">
    <location>
        <begin position="377"/>
        <end position="509"/>
    </location>
</feature>
<dbReference type="PANTHER" id="PTHR43977">
    <property type="entry name" value="STRUCTURAL MAINTENANCE OF CHROMOSOMES PROTEIN 3"/>
    <property type="match status" value="1"/>
</dbReference>
<feature type="domain" description="RecF/RecN/SMC N-terminal" evidence="7">
    <location>
        <begin position="3"/>
        <end position="1153"/>
    </location>
</feature>
<feature type="coiled-coil region" evidence="6">
    <location>
        <begin position="866"/>
        <end position="900"/>
    </location>
</feature>
<dbReference type="Pfam" id="PF06470">
    <property type="entry name" value="SMC_hinge"/>
    <property type="match status" value="1"/>
</dbReference>
<evidence type="ECO:0000313" key="9">
    <source>
        <dbReference type="EMBL" id="MFD0912663.1"/>
    </source>
</evidence>
<keyword evidence="10" id="KW-1185">Reference proteome</keyword>
<reference evidence="10" key="1">
    <citation type="journal article" date="2019" name="Int. J. Syst. Evol. Microbiol.">
        <title>The Global Catalogue of Microorganisms (GCM) 10K type strain sequencing project: providing services to taxonomists for standard genome sequencing and annotation.</title>
        <authorList>
            <consortium name="The Broad Institute Genomics Platform"/>
            <consortium name="The Broad Institute Genome Sequencing Center for Infectious Disease"/>
            <person name="Wu L."/>
            <person name="Ma J."/>
        </authorList>
    </citation>
    <scope>NUCLEOTIDE SEQUENCE [LARGE SCALE GENOMIC DNA]</scope>
    <source>
        <strain evidence="10">CCUG 58412</strain>
    </source>
</reference>
<dbReference type="SUPFAM" id="SSF57997">
    <property type="entry name" value="Tropomyosin"/>
    <property type="match status" value="1"/>
</dbReference>
<comment type="subunit">
    <text evidence="6">Homodimer.</text>
</comment>
<evidence type="ECO:0000256" key="2">
    <source>
        <dbReference type="ARBA" id="ARBA00022741"/>
    </source>
</evidence>
<feature type="domain" description="SMC hinge" evidence="8">
    <location>
        <begin position="522"/>
        <end position="619"/>
    </location>
</feature>
<comment type="subcellular location">
    <subcellularLocation>
        <location evidence="6">Cytoplasm</location>
    </subcellularLocation>
</comment>
<evidence type="ECO:0000256" key="1">
    <source>
        <dbReference type="ARBA" id="ARBA00022490"/>
    </source>
</evidence>
<evidence type="ECO:0000256" key="6">
    <source>
        <dbReference type="HAMAP-Rule" id="MF_01894"/>
    </source>
</evidence>
<dbReference type="SUPFAM" id="SSF75553">
    <property type="entry name" value="Smc hinge domain"/>
    <property type="match status" value="1"/>
</dbReference>
<keyword evidence="4 6" id="KW-0175">Coiled coil</keyword>